<gene>
    <name evidence="1" type="ORF">EVAR_93031_1</name>
</gene>
<accession>A0A4C1SER4</accession>
<keyword evidence="2" id="KW-1185">Reference proteome</keyword>
<organism evidence="1 2">
    <name type="scientific">Eumeta variegata</name>
    <name type="common">Bagworm moth</name>
    <name type="synonym">Eumeta japonica</name>
    <dbReference type="NCBI Taxonomy" id="151549"/>
    <lineage>
        <taxon>Eukaryota</taxon>
        <taxon>Metazoa</taxon>
        <taxon>Ecdysozoa</taxon>
        <taxon>Arthropoda</taxon>
        <taxon>Hexapoda</taxon>
        <taxon>Insecta</taxon>
        <taxon>Pterygota</taxon>
        <taxon>Neoptera</taxon>
        <taxon>Endopterygota</taxon>
        <taxon>Lepidoptera</taxon>
        <taxon>Glossata</taxon>
        <taxon>Ditrysia</taxon>
        <taxon>Tineoidea</taxon>
        <taxon>Psychidae</taxon>
        <taxon>Oiketicinae</taxon>
        <taxon>Eumeta</taxon>
    </lineage>
</organism>
<name>A0A4C1SER4_EUMVA</name>
<dbReference type="Proteomes" id="UP000299102">
    <property type="component" value="Unassembled WGS sequence"/>
</dbReference>
<sequence length="124" mass="13758">MVRRHSATSQTTRLRRVKRRVTVAVTELLPKLLLPIENVRVCVCADNEKRVPRTLILAERCYQTEIRAIRTPPQREYEGPIKTAGAAIASAALSRIGRTISAAARAGHGPRCAELTDLHAHQET</sequence>
<comment type="caution">
    <text evidence="1">The sequence shown here is derived from an EMBL/GenBank/DDBJ whole genome shotgun (WGS) entry which is preliminary data.</text>
</comment>
<dbReference type="AlphaFoldDB" id="A0A4C1SER4"/>
<reference evidence="1 2" key="1">
    <citation type="journal article" date="2019" name="Commun. Biol.">
        <title>The bagworm genome reveals a unique fibroin gene that provides high tensile strength.</title>
        <authorList>
            <person name="Kono N."/>
            <person name="Nakamura H."/>
            <person name="Ohtoshi R."/>
            <person name="Tomita M."/>
            <person name="Numata K."/>
            <person name="Arakawa K."/>
        </authorList>
    </citation>
    <scope>NUCLEOTIDE SEQUENCE [LARGE SCALE GENOMIC DNA]</scope>
</reference>
<dbReference type="EMBL" id="BGZK01003293">
    <property type="protein sequence ID" value="GBO99657.1"/>
    <property type="molecule type" value="Genomic_DNA"/>
</dbReference>
<protein>
    <submittedName>
        <fullName evidence="1">Uncharacterized protein</fullName>
    </submittedName>
</protein>
<proteinExistence type="predicted"/>
<evidence type="ECO:0000313" key="2">
    <source>
        <dbReference type="Proteomes" id="UP000299102"/>
    </source>
</evidence>
<evidence type="ECO:0000313" key="1">
    <source>
        <dbReference type="EMBL" id="GBO99657.1"/>
    </source>
</evidence>